<dbReference type="Gene3D" id="3.40.50.2300">
    <property type="match status" value="1"/>
</dbReference>
<reference evidence="5 6" key="1">
    <citation type="submission" date="2019-11" db="EMBL/GenBank/DDBJ databases">
        <title>P. haliotis isolates from Z. marina roots.</title>
        <authorList>
            <person name="Cohen M."/>
            <person name="Jospin G."/>
            <person name="Eisen J.A."/>
            <person name="Coil D.A."/>
        </authorList>
    </citation>
    <scope>NUCLEOTIDE SEQUENCE [LARGE SCALE GENOMIC DNA]</scope>
    <source>
        <strain evidence="5 6">UCD-MCMsp1aY</strain>
    </source>
</reference>
<dbReference type="InterPro" id="IPR050595">
    <property type="entry name" value="Bact_response_regulator"/>
</dbReference>
<accession>A0A6N8FAW5</accession>
<evidence type="ECO:0000259" key="4">
    <source>
        <dbReference type="PROSITE" id="PS50110"/>
    </source>
</evidence>
<evidence type="ECO:0000256" key="1">
    <source>
        <dbReference type="ARBA" id="ARBA00022553"/>
    </source>
</evidence>
<evidence type="ECO:0000313" key="6">
    <source>
        <dbReference type="Proteomes" id="UP000439994"/>
    </source>
</evidence>
<comment type="caution">
    <text evidence="5">The sequence shown here is derived from an EMBL/GenBank/DDBJ whole genome shotgun (WGS) entry which is preliminary data.</text>
</comment>
<feature type="domain" description="Response regulatory" evidence="4">
    <location>
        <begin position="6"/>
        <end position="121"/>
    </location>
</feature>
<dbReference type="PANTHER" id="PTHR44591:SF3">
    <property type="entry name" value="RESPONSE REGULATORY DOMAIN-CONTAINING PROTEIN"/>
    <property type="match status" value="1"/>
</dbReference>
<dbReference type="GO" id="GO:0000160">
    <property type="term" value="P:phosphorelay signal transduction system"/>
    <property type="evidence" value="ECO:0007669"/>
    <property type="project" value="InterPro"/>
</dbReference>
<organism evidence="5 6">
    <name type="scientific">Psychrosphaera haliotis</name>
    <dbReference type="NCBI Taxonomy" id="555083"/>
    <lineage>
        <taxon>Bacteria</taxon>
        <taxon>Pseudomonadati</taxon>
        <taxon>Pseudomonadota</taxon>
        <taxon>Gammaproteobacteria</taxon>
        <taxon>Alteromonadales</taxon>
        <taxon>Pseudoalteromonadaceae</taxon>
        <taxon>Psychrosphaera</taxon>
    </lineage>
</organism>
<dbReference type="OrthoDB" id="9800897at2"/>
<evidence type="ECO:0000256" key="2">
    <source>
        <dbReference type="PROSITE-ProRule" id="PRU00169"/>
    </source>
</evidence>
<feature type="coiled-coil region" evidence="3">
    <location>
        <begin position="282"/>
        <end position="309"/>
    </location>
</feature>
<keyword evidence="3" id="KW-0175">Coiled coil</keyword>
<dbReference type="Pfam" id="PF00072">
    <property type="entry name" value="Response_reg"/>
    <property type="match status" value="1"/>
</dbReference>
<dbReference type="SMART" id="SM00448">
    <property type="entry name" value="REC"/>
    <property type="match status" value="1"/>
</dbReference>
<dbReference type="PROSITE" id="PS50110">
    <property type="entry name" value="RESPONSE_REGULATORY"/>
    <property type="match status" value="1"/>
</dbReference>
<dbReference type="PANTHER" id="PTHR44591">
    <property type="entry name" value="STRESS RESPONSE REGULATOR PROTEIN 1"/>
    <property type="match status" value="1"/>
</dbReference>
<dbReference type="RefSeq" id="WP_155695339.1">
    <property type="nucleotide sequence ID" value="NZ_WOCD01000003.1"/>
</dbReference>
<dbReference type="InterPro" id="IPR001789">
    <property type="entry name" value="Sig_transdc_resp-reg_receiver"/>
</dbReference>
<keyword evidence="6" id="KW-1185">Reference proteome</keyword>
<keyword evidence="1 2" id="KW-0597">Phosphoprotein</keyword>
<feature type="modified residue" description="4-aspartylphosphate" evidence="2">
    <location>
        <position position="54"/>
    </location>
</feature>
<evidence type="ECO:0000313" key="5">
    <source>
        <dbReference type="EMBL" id="MUH72140.1"/>
    </source>
</evidence>
<dbReference type="Proteomes" id="UP000439994">
    <property type="component" value="Unassembled WGS sequence"/>
</dbReference>
<evidence type="ECO:0000256" key="3">
    <source>
        <dbReference type="SAM" id="Coils"/>
    </source>
</evidence>
<dbReference type="InterPro" id="IPR011006">
    <property type="entry name" value="CheY-like_superfamily"/>
</dbReference>
<sequence length="368" mass="41631">MAEKKKVLVADDDQGINLLLVNTLLKKFDVHSSFSGKETLSKCEEHHFDLVLLDVNLGDIDGREVCKTLKNDSEGKPPLIIFISGDQDQENIIRCFENGADDFIGKPFSPVQVMTKVEALLKYDVMIDNLQSQSQELTSLVTTTMSQASSYGSSLQMVKQLNHANSESEIAQTVFNFLASQGLHAALYLKDNKHSTCFDQASSVCSPIVKEVFELTHNKQRIKNLGTRLMVSDQHCSILVLDPPKEDEEAYGIFIDIITVVIEAVEARFIGFLREQELRSLNKELSLVISQINQDVEQVRKDKQSLMDDIIMQIGLSFHKLDLTIDQEEYFTKLMEQTLLSHDENNNVLMTLQERLQTLVNEMKTLLT</sequence>
<name>A0A6N8FAW5_9GAMM</name>
<dbReference type="EMBL" id="WOCD01000003">
    <property type="protein sequence ID" value="MUH72140.1"/>
    <property type="molecule type" value="Genomic_DNA"/>
</dbReference>
<dbReference type="SUPFAM" id="SSF52172">
    <property type="entry name" value="CheY-like"/>
    <property type="match status" value="1"/>
</dbReference>
<gene>
    <name evidence="5" type="ORF">GNP35_06415</name>
</gene>
<dbReference type="AlphaFoldDB" id="A0A6N8FAW5"/>
<proteinExistence type="predicted"/>
<protein>
    <submittedName>
        <fullName evidence="5">Response regulator</fullName>
    </submittedName>
</protein>